<protein>
    <submittedName>
        <fullName evidence="4">Uncharacterized protein</fullName>
    </submittedName>
</protein>
<dbReference type="Proteomes" id="UP000696485">
    <property type="component" value="Unassembled WGS sequence"/>
</dbReference>
<feature type="compositionally biased region" description="Low complexity" evidence="1">
    <location>
        <begin position="148"/>
        <end position="184"/>
    </location>
</feature>
<evidence type="ECO:0000313" key="5">
    <source>
        <dbReference type="Proteomes" id="UP000696485"/>
    </source>
</evidence>
<sequence length="477" mass="50221">MVKQRTVVGLLSLAIILCAPHVLAAPMPINDATMQVAAVNIVDNSSADPAQAVKYININTQKRRALDKRAPPVAVPDGPTPEGPTAPNVGPNPPMTPKPTPPVNPPTVTTDPKPPVTTDPKPPVTTDPKPPVTTDPKPPATTDPVPPTTTSKTTSSSTSSEAEETTSPTKSTSNLRPTGSSKPKPGAPGPHSPAPSVPAITTNSAIPPTATPETSSGAPILPIVLGSVLGVGVLIAAGAFFFIRFRKGRRFDRKQPLSFLAVSLDDPSGSDRHLSTPSSGGALAGALAIARGGLDRDNDEIRYSPPTPIGANNNRFSYPSSDNSGPAVNWNPDDENAALVGGYGHQQQQQQQQHYHQQEERDLLSDENGFRPPSESFVASSMMPLAANDPRHQRSSGRQQAQQGAFSPEPEMRELTPGQLRVVGGSPELSRSEVQSVQGARESLDVRPEGADVRSQHGSIRSNVSGKDPKTDEIMYL</sequence>
<feature type="compositionally biased region" description="Polar residues" evidence="1">
    <location>
        <begin position="310"/>
        <end position="326"/>
    </location>
</feature>
<keyword evidence="5" id="KW-1185">Reference proteome</keyword>
<feature type="compositionally biased region" description="Polar residues" evidence="1">
    <location>
        <begin position="456"/>
        <end position="465"/>
    </location>
</feature>
<keyword evidence="2" id="KW-1133">Transmembrane helix</keyword>
<feature type="signal peptide" evidence="3">
    <location>
        <begin position="1"/>
        <end position="24"/>
    </location>
</feature>
<comment type="caution">
    <text evidence="4">The sequence shown here is derived from an EMBL/GenBank/DDBJ whole genome shotgun (WGS) entry which is preliminary data.</text>
</comment>
<dbReference type="AlphaFoldDB" id="A0A9P5VRG1"/>
<evidence type="ECO:0000256" key="2">
    <source>
        <dbReference type="SAM" id="Phobius"/>
    </source>
</evidence>
<feature type="compositionally biased region" description="Basic and acidic residues" evidence="1">
    <location>
        <begin position="467"/>
        <end position="477"/>
    </location>
</feature>
<keyword evidence="2" id="KW-0472">Membrane</keyword>
<keyword evidence="3" id="KW-0732">Signal</keyword>
<name>A0A9P5VRG1_9FUNG</name>
<feature type="compositionally biased region" description="Basic and acidic residues" evidence="1">
    <location>
        <begin position="442"/>
        <end position="455"/>
    </location>
</feature>
<feature type="chain" id="PRO_5040266734" evidence="3">
    <location>
        <begin position="25"/>
        <end position="477"/>
    </location>
</feature>
<evidence type="ECO:0000256" key="3">
    <source>
        <dbReference type="SAM" id="SignalP"/>
    </source>
</evidence>
<feature type="compositionally biased region" description="Pro residues" evidence="1">
    <location>
        <begin position="185"/>
        <end position="196"/>
    </location>
</feature>
<keyword evidence="2" id="KW-0812">Transmembrane</keyword>
<feature type="compositionally biased region" description="Polar residues" evidence="1">
    <location>
        <begin position="200"/>
        <end position="216"/>
    </location>
</feature>
<feature type="compositionally biased region" description="Pro residues" evidence="1">
    <location>
        <begin position="78"/>
        <end position="105"/>
    </location>
</feature>
<accession>A0A9P5VRG1</accession>
<dbReference type="EMBL" id="JAAAUY010000004">
    <property type="protein sequence ID" value="KAF9338284.1"/>
    <property type="molecule type" value="Genomic_DNA"/>
</dbReference>
<feature type="transmembrane region" description="Helical" evidence="2">
    <location>
        <begin position="220"/>
        <end position="243"/>
    </location>
</feature>
<evidence type="ECO:0000256" key="1">
    <source>
        <dbReference type="SAM" id="MobiDB-lite"/>
    </source>
</evidence>
<evidence type="ECO:0000313" key="4">
    <source>
        <dbReference type="EMBL" id="KAF9338284.1"/>
    </source>
</evidence>
<gene>
    <name evidence="4" type="ORF">BG006_006626</name>
</gene>
<feature type="compositionally biased region" description="Pro residues" evidence="1">
    <location>
        <begin position="112"/>
        <end position="147"/>
    </location>
</feature>
<reference evidence="4" key="1">
    <citation type="journal article" date="2020" name="Fungal Divers.">
        <title>Resolving the Mortierellaceae phylogeny through synthesis of multi-gene phylogenetics and phylogenomics.</title>
        <authorList>
            <person name="Vandepol N."/>
            <person name="Liber J."/>
            <person name="Desiro A."/>
            <person name="Na H."/>
            <person name="Kennedy M."/>
            <person name="Barry K."/>
            <person name="Grigoriev I.V."/>
            <person name="Miller A.N."/>
            <person name="O'Donnell K."/>
            <person name="Stajich J.E."/>
            <person name="Bonito G."/>
        </authorList>
    </citation>
    <scope>NUCLEOTIDE SEQUENCE</scope>
    <source>
        <strain evidence="4">NVP1</strain>
    </source>
</reference>
<feature type="compositionally biased region" description="Low complexity" evidence="1">
    <location>
        <begin position="345"/>
        <end position="355"/>
    </location>
</feature>
<organism evidence="4 5">
    <name type="scientific">Podila minutissima</name>
    <dbReference type="NCBI Taxonomy" id="64525"/>
    <lineage>
        <taxon>Eukaryota</taxon>
        <taxon>Fungi</taxon>
        <taxon>Fungi incertae sedis</taxon>
        <taxon>Mucoromycota</taxon>
        <taxon>Mortierellomycotina</taxon>
        <taxon>Mortierellomycetes</taxon>
        <taxon>Mortierellales</taxon>
        <taxon>Mortierellaceae</taxon>
        <taxon>Podila</taxon>
    </lineage>
</organism>
<feature type="region of interest" description="Disordered" evidence="1">
    <location>
        <begin position="296"/>
        <end position="477"/>
    </location>
</feature>
<proteinExistence type="predicted"/>
<feature type="region of interest" description="Disordered" evidence="1">
    <location>
        <begin position="64"/>
        <end position="216"/>
    </location>
</feature>
<dbReference type="PRINTS" id="PR01217">
    <property type="entry name" value="PRICHEXTENSN"/>
</dbReference>
<feature type="compositionally biased region" description="Low complexity" evidence="1">
    <location>
        <begin position="396"/>
        <end position="405"/>
    </location>
</feature>